<dbReference type="Pfam" id="PF19098">
    <property type="entry name" value="DUF5785"/>
    <property type="match status" value="1"/>
</dbReference>
<feature type="region of interest" description="Disordered" evidence="1">
    <location>
        <begin position="1"/>
        <end position="23"/>
    </location>
</feature>
<organism evidence="2 3">
    <name type="scientific">Halobaculum gomorrense</name>
    <dbReference type="NCBI Taxonomy" id="43928"/>
    <lineage>
        <taxon>Archaea</taxon>
        <taxon>Methanobacteriati</taxon>
        <taxon>Methanobacteriota</taxon>
        <taxon>Stenosarchaea group</taxon>
        <taxon>Halobacteria</taxon>
        <taxon>Halobacteriales</taxon>
        <taxon>Haloferacaceae</taxon>
        <taxon>Halobaculum</taxon>
    </lineage>
</organism>
<evidence type="ECO:0000313" key="3">
    <source>
        <dbReference type="Proteomes" id="UP000184357"/>
    </source>
</evidence>
<evidence type="ECO:0000313" key="2">
    <source>
        <dbReference type="EMBL" id="SHH70595.1"/>
    </source>
</evidence>
<protein>
    <submittedName>
        <fullName evidence="2">Uncharacterized protein</fullName>
    </submittedName>
</protein>
<dbReference type="InterPro" id="IPR043903">
    <property type="entry name" value="DUF5785"/>
</dbReference>
<dbReference type="Proteomes" id="UP000184357">
    <property type="component" value="Unassembled WGS sequence"/>
</dbReference>
<keyword evidence="3" id="KW-1185">Reference proteome</keyword>
<name>A0A1M5V5S2_9EURY</name>
<dbReference type="EMBL" id="FQWV01000015">
    <property type="protein sequence ID" value="SHH70595.1"/>
    <property type="molecule type" value="Genomic_DNA"/>
</dbReference>
<accession>A0A1M5V5S2</accession>
<reference evidence="2 3" key="1">
    <citation type="submission" date="2016-11" db="EMBL/GenBank/DDBJ databases">
        <authorList>
            <person name="Jaros S."/>
            <person name="Januszkiewicz K."/>
            <person name="Wedrychowicz H."/>
        </authorList>
    </citation>
    <scope>NUCLEOTIDE SEQUENCE [LARGE SCALE GENOMIC DNA]</scope>
    <source>
        <strain evidence="2 3">DSM 9297</strain>
    </source>
</reference>
<dbReference type="AlphaFoldDB" id="A0A1M5V5S2"/>
<dbReference type="RefSeq" id="WP_073311566.1">
    <property type="nucleotide sequence ID" value="NZ_FQWV01000015.1"/>
</dbReference>
<sequence>MSAHDWPHDPDGEQGSEGRRKYGHAVLVKKVDEDEDFPLRAGDYREEFGDHPIRLDADTVVSVDDIFEHIDDDTEFSDIVAFHKAIGETMRDNGYWTYEGSDAFTRTRG</sequence>
<evidence type="ECO:0000256" key="1">
    <source>
        <dbReference type="SAM" id="MobiDB-lite"/>
    </source>
</evidence>
<dbReference type="OrthoDB" id="284200at2157"/>
<proteinExistence type="predicted"/>
<feature type="compositionally biased region" description="Basic and acidic residues" evidence="1">
    <location>
        <begin position="1"/>
        <end position="20"/>
    </location>
</feature>
<gene>
    <name evidence="2" type="ORF">SAMN05443636_3258</name>
</gene>